<dbReference type="AlphaFoldDB" id="A0A4C1YV44"/>
<keyword evidence="2" id="KW-1185">Reference proteome</keyword>
<evidence type="ECO:0000313" key="1">
    <source>
        <dbReference type="EMBL" id="GBP79100.1"/>
    </source>
</evidence>
<proteinExistence type="predicted"/>
<comment type="caution">
    <text evidence="1">The sequence shown here is derived from an EMBL/GenBank/DDBJ whole genome shotgun (WGS) entry which is preliminary data.</text>
</comment>
<name>A0A4C1YV44_EUMVA</name>
<protein>
    <submittedName>
        <fullName evidence="1">Uncharacterized protein</fullName>
    </submittedName>
</protein>
<organism evidence="1 2">
    <name type="scientific">Eumeta variegata</name>
    <name type="common">Bagworm moth</name>
    <name type="synonym">Eumeta japonica</name>
    <dbReference type="NCBI Taxonomy" id="151549"/>
    <lineage>
        <taxon>Eukaryota</taxon>
        <taxon>Metazoa</taxon>
        <taxon>Ecdysozoa</taxon>
        <taxon>Arthropoda</taxon>
        <taxon>Hexapoda</taxon>
        <taxon>Insecta</taxon>
        <taxon>Pterygota</taxon>
        <taxon>Neoptera</taxon>
        <taxon>Endopterygota</taxon>
        <taxon>Lepidoptera</taxon>
        <taxon>Glossata</taxon>
        <taxon>Ditrysia</taxon>
        <taxon>Tineoidea</taxon>
        <taxon>Psychidae</taxon>
        <taxon>Oiketicinae</taxon>
        <taxon>Eumeta</taxon>
    </lineage>
</organism>
<evidence type="ECO:0000313" key="2">
    <source>
        <dbReference type="Proteomes" id="UP000299102"/>
    </source>
</evidence>
<dbReference type="EMBL" id="BGZK01001400">
    <property type="protein sequence ID" value="GBP79100.1"/>
    <property type="molecule type" value="Genomic_DNA"/>
</dbReference>
<dbReference type="Proteomes" id="UP000299102">
    <property type="component" value="Unassembled WGS sequence"/>
</dbReference>
<gene>
    <name evidence="1" type="ORF">EVAR_103526_1</name>
</gene>
<sequence length="202" mass="22925">MLHFDGPRYNFPAINHTHADARAGWPSIVAVPFDCRPRKLQYCVTSERMNVTTHRPPRQRRAAYMHLPELTGTYRTHRNGHSYEHARHLKCNLESANATEVWGCIRVECQHMAYSTIINSRLALAVVFLIAADASPLQINLQYNARNSAAIKLVTKVSQWRKIGWPRRRRKGQGVLNLHITSFAGKVPCVVLSLLSSFGSKI</sequence>
<accession>A0A4C1YV44</accession>
<reference evidence="1 2" key="1">
    <citation type="journal article" date="2019" name="Commun. Biol.">
        <title>The bagworm genome reveals a unique fibroin gene that provides high tensile strength.</title>
        <authorList>
            <person name="Kono N."/>
            <person name="Nakamura H."/>
            <person name="Ohtoshi R."/>
            <person name="Tomita M."/>
            <person name="Numata K."/>
            <person name="Arakawa K."/>
        </authorList>
    </citation>
    <scope>NUCLEOTIDE SEQUENCE [LARGE SCALE GENOMIC DNA]</scope>
</reference>